<dbReference type="InterPro" id="IPR023374">
    <property type="entry name" value="AttH-like_dom_sf"/>
</dbReference>
<dbReference type="Pfam" id="PF17186">
    <property type="entry name" value="Lipocalin_9"/>
    <property type="match status" value="1"/>
</dbReference>
<protein>
    <recommendedName>
        <fullName evidence="1">AttH domain-containing protein</fullName>
    </recommendedName>
</protein>
<dbReference type="Gene3D" id="2.40.370.10">
    <property type="entry name" value="AttH-like domain"/>
    <property type="match status" value="2"/>
</dbReference>
<sequence>MRRWWLLVMIVAVLGVWLGLRPRTVQTAQGGLVGLPANPAGFAQAEPGRTFTFPRDHGPHPEFQTEWWYYTGNLKTEDGREFGYQLTFFRRGLAALTEIPERASAWADGQVYMAHLALSDVGAGGFSAFERFSRGGAGLAGAQGEPGFAVWLEDWRVEQVGEGRYNMNARAGEVSLALTLEDSQGPVLQGEEGFSRKGHGQGNASYYISQTRLRTAGTVGVGGETFAVMGESWMDHEFSTSALGEGQVGWDWFALQLSDGSELMLFSLRHADDPQKTVYSGTLIRPDGSTRVLGREDFSLEATDTWRSPHSGAEYPSGWVVRLPEEGVELRIEPKIADQELRLSFVYWEGAVRVSGSRYGQPLSGQGYVELTGYASSMQGQF</sequence>
<name>A0A0P6YHR4_9CHLR</name>
<keyword evidence="3" id="KW-1185">Reference proteome</keyword>
<proteinExistence type="predicted"/>
<comment type="caution">
    <text evidence="2">The sequence shown here is derived from an EMBL/GenBank/DDBJ whole genome shotgun (WGS) entry which is preliminary data.</text>
</comment>
<dbReference type="STRING" id="229921.ADN01_00410"/>
<dbReference type="EMBL" id="LGCM01000002">
    <property type="protein sequence ID" value="KPL91783.1"/>
    <property type="molecule type" value="Genomic_DNA"/>
</dbReference>
<evidence type="ECO:0000313" key="3">
    <source>
        <dbReference type="Proteomes" id="UP000050501"/>
    </source>
</evidence>
<reference evidence="2 3" key="1">
    <citation type="submission" date="2015-07" db="EMBL/GenBank/DDBJ databases">
        <title>Genome sequence of Levilinea saccharolytica DSM 16555.</title>
        <authorList>
            <person name="Hemp J."/>
            <person name="Ward L.M."/>
            <person name="Pace L.A."/>
            <person name="Fischer W.W."/>
        </authorList>
    </citation>
    <scope>NUCLEOTIDE SEQUENCE [LARGE SCALE GENOMIC DNA]</scope>
    <source>
        <strain evidence="2 3">KIBI-1</strain>
    </source>
</reference>
<evidence type="ECO:0000259" key="1">
    <source>
        <dbReference type="Pfam" id="PF07143"/>
    </source>
</evidence>
<dbReference type="Pfam" id="PF07143">
    <property type="entry name" value="CrtC"/>
    <property type="match status" value="1"/>
</dbReference>
<accession>A0A0P6YHR4</accession>
<dbReference type="OrthoDB" id="9770826at2"/>
<dbReference type="Proteomes" id="UP000050501">
    <property type="component" value="Unassembled WGS sequence"/>
</dbReference>
<evidence type="ECO:0000313" key="2">
    <source>
        <dbReference type="EMBL" id="KPL91783.1"/>
    </source>
</evidence>
<dbReference type="InterPro" id="IPR010791">
    <property type="entry name" value="AttH_dom"/>
</dbReference>
<dbReference type="PATRIC" id="fig|229921.5.peg.3448"/>
<organism evidence="2 3">
    <name type="scientific">Levilinea saccharolytica</name>
    <dbReference type="NCBI Taxonomy" id="229921"/>
    <lineage>
        <taxon>Bacteria</taxon>
        <taxon>Bacillati</taxon>
        <taxon>Chloroflexota</taxon>
        <taxon>Anaerolineae</taxon>
        <taxon>Anaerolineales</taxon>
        <taxon>Anaerolineaceae</taxon>
        <taxon>Levilinea</taxon>
    </lineage>
</organism>
<dbReference type="PANTHER" id="PTHR38591:SF1">
    <property type="entry name" value="BLL1000 PROTEIN"/>
    <property type="match status" value="1"/>
</dbReference>
<dbReference type="AlphaFoldDB" id="A0A0P6YHR4"/>
<feature type="domain" description="AttH" evidence="1">
    <location>
        <begin position="65"/>
        <end position="240"/>
    </location>
</feature>
<dbReference type="RefSeq" id="WP_062418001.1">
    <property type="nucleotide sequence ID" value="NZ_DF967974.1"/>
</dbReference>
<gene>
    <name evidence="2" type="ORF">ADN01_00410</name>
</gene>
<dbReference type="SUPFAM" id="SSF159245">
    <property type="entry name" value="AttH-like"/>
    <property type="match status" value="1"/>
</dbReference>
<dbReference type="PANTHER" id="PTHR38591">
    <property type="entry name" value="HYDROLASE"/>
    <property type="match status" value="1"/>
</dbReference>